<keyword evidence="2" id="KW-1185">Reference proteome</keyword>
<gene>
    <name evidence="1" type="ORF">K402DRAFT_49631</name>
</gene>
<evidence type="ECO:0000313" key="2">
    <source>
        <dbReference type="Proteomes" id="UP000800041"/>
    </source>
</evidence>
<protein>
    <submittedName>
        <fullName evidence="1">Uncharacterized protein</fullName>
    </submittedName>
</protein>
<reference evidence="1" key="1">
    <citation type="journal article" date="2020" name="Stud. Mycol.">
        <title>101 Dothideomycetes genomes: a test case for predicting lifestyles and emergence of pathogens.</title>
        <authorList>
            <person name="Haridas S."/>
            <person name="Albert R."/>
            <person name="Binder M."/>
            <person name="Bloem J."/>
            <person name="Labutti K."/>
            <person name="Salamov A."/>
            <person name="Andreopoulos B."/>
            <person name="Baker S."/>
            <person name="Barry K."/>
            <person name="Bills G."/>
            <person name="Bluhm B."/>
            <person name="Cannon C."/>
            <person name="Castanera R."/>
            <person name="Culley D."/>
            <person name="Daum C."/>
            <person name="Ezra D."/>
            <person name="Gonzalez J."/>
            <person name="Henrissat B."/>
            <person name="Kuo A."/>
            <person name="Liang C."/>
            <person name="Lipzen A."/>
            <person name="Lutzoni F."/>
            <person name="Magnuson J."/>
            <person name="Mondo S."/>
            <person name="Nolan M."/>
            <person name="Ohm R."/>
            <person name="Pangilinan J."/>
            <person name="Park H.-J."/>
            <person name="Ramirez L."/>
            <person name="Alfaro M."/>
            <person name="Sun H."/>
            <person name="Tritt A."/>
            <person name="Yoshinaga Y."/>
            <person name="Zwiers L.-H."/>
            <person name="Turgeon B."/>
            <person name="Goodwin S."/>
            <person name="Spatafora J."/>
            <person name="Crous P."/>
            <person name="Grigoriev I."/>
        </authorList>
    </citation>
    <scope>NUCLEOTIDE SEQUENCE</scope>
    <source>
        <strain evidence="1">CBS 113979</strain>
    </source>
</reference>
<sequence length="171" mass="19120">MLESIGRNIPLPMLGAKPPPLALGPHVPPLPSSTSSLTLMPKLLASMSVAHFPSLSTLPWATLDVSRTNRVRRREVAFLFCRRPKHEKGCAQLLVHFLVCLSIRSIRHILKSNFFFQPPEMIQQEPTLSAKTELKSVRPSKSNSSLQHRFNVGGDLLSLSTQSFALLRRDF</sequence>
<proteinExistence type="predicted"/>
<dbReference type="Proteomes" id="UP000800041">
    <property type="component" value="Unassembled WGS sequence"/>
</dbReference>
<name>A0A6G1H2L4_9PEZI</name>
<accession>A0A6G1H2L4</accession>
<organism evidence="1 2">
    <name type="scientific">Aulographum hederae CBS 113979</name>
    <dbReference type="NCBI Taxonomy" id="1176131"/>
    <lineage>
        <taxon>Eukaryota</taxon>
        <taxon>Fungi</taxon>
        <taxon>Dikarya</taxon>
        <taxon>Ascomycota</taxon>
        <taxon>Pezizomycotina</taxon>
        <taxon>Dothideomycetes</taxon>
        <taxon>Pleosporomycetidae</taxon>
        <taxon>Aulographales</taxon>
        <taxon>Aulographaceae</taxon>
    </lineage>
</organism>
<dbReference type="EMBL" id="ML977152">
    <property type="protein sequence ID" value="KAF1987463.1"/>
    <property type="molecule type" value="Genomic_DNA"/>
</dbReference>
<dbReference type="AlphaFoldDB" id="A0A6G1H2L4"/>
<evidence type="ECO:0000313" key="1">
    <source>
        <dbReference type="EMBL" id="KAF1987463.1"/>
    </source>
</evidence>